<keyword evidence="6 8" id="KW-1133">Transmembrane helix</keyword>
<evidence type="ECO:0000256" key="4">
    <source>
        <dbReference type="ARBA" id="ARBA00022960"/>
    </source>
</evidence>
<evidence type="ECO:0000313" key="9">
    <source>
        <dbReference type="EMBL" id="EQD46182.1"/>
    </source>
</evidence>
<dbReference type="GO" id="GO:0009252">
    <property type="term" value="P:peptidoglycan biosynthetic process"/>
    <property type="evidence" value="ECO:0007669"/>
    <property type="project" value="UniProtKB-KW"/>
</dbReference>
<keyword evidence="5" id="KW-0573">Peptidoglycan synthesis</keyword>
<reference evidence="9" key="2">
    <citation type="journal article" date="2014" name="ISME J.">
        <title>Microbial stratification in low pH oxic and suboxic macroscopic growths along an acid mine drainage.</title>
        <authorList>
            <person name="Mendez-Garcia C."/>
            <person name="Mesa V."/>
            <person name="Sprenger R.R."/>
            <person name="Richter M."/>
            <person name="Diez M.S."/>
            <person name="Solano J."/>
            <person name="Bargiela R."/>
            <person name="Golyshina O.V."/>
            <person name="Manteca A."/>
            <person name="Ramos J.L."/>
            <person name="Gallego J.R."/>
            <person name="Llorente I."/>
            <person name="Martins Dos Santos V.A."/>
            <person name="Jensen O.N."/>
            <person name="Pelaez A.I."/>
            <person name="Sanchez J."/>
            <person name="Ferrer M."/>
        </authorList>
    </citation>
    <scope>NUCLEOTIDE SEQUENCE</scope>
</reference>
<dbReference type="AlphaFoldDB" id="T0ZNX4"/>
<dbReference type="Pfam" id="PF03023">
    <property type="entry name" value="MurJ"/>
    <property type="match status" value="1"/>
</dbReference>
<dbReference type="PANTHER" id="PTHR47019">
    <property type="entry name" value="LIPID II FLIPPASE MURJ"/>
    <property type="match status" value="1"/>
</dbReference>
<dbReference type="GO" id="GO:0008360">
    <property type="term" value="P:regulation of cell shape"/>
    <property type="evidence" value="ECO:0007669"/>
    <property type="project" value="UniProtKB-KW"/>
</dbReference>
<evidence type="ECO:0000256" key="5">
    <source>
        <dbReference type="ARBA" id="ARBA00022984"/>
    </source>
</evidence>
<dbReference type="InterPro" id="IPR004268">
    <property type="entry name" value="MurJ"/>
</dbReference>
<accession>T0ZNX4</accession>
<dbReference type="GO" id="GO:0015648">
    <property type="term" value="F:lipid-linked peptidoglycan transporter activity"/>
    <property type="evidence" value="ECO:0007669"/>
    <property type="project" value="TreeGrafter"/>
</dbReference>
<comment type="caution">
    <text evidence="9">The sequence shown here is derived from an EMBL/GenBank/DDBJ whole genome shotgun (WGS) entry which is preliminary data.</text>
</comment>
<evidence type="ECO:0000256" key="8">
    <source>
        <dbReference type="SAM" id="Phobius"/>
    </source>
</evidence>
<sequence>MFNNVVAIAVLLEFARVVGHHPSLARVQHDHGVLLLLGLGTSAGVIVQGLALVPATIRSGLNLRFVWRPGDPAVKEILSLSGWTVGFVIANQVAVFVVLAVAVGLGASQVTDYSYAFQFFQLPFGIIAVSVMSAVIPELSYRFSTNNLPEMAHQFGIGIQR</sequence>
<dbReference type="GO" id="GO:0034204">
    <property type="term" value="P:lipid translocation"/>
    <property type="evidence" value="ECO:0007669"/>
    <property type="project" value="TreeGrafter"/>
</dbReference>
<dbReference type="PANTHER" id="PTHR47019:SF1">
    <property type="entry name" value="LIPID II FLIPPASE MURJ"/>
    <property type="match status" value="1"/>
</dbReference>
<keyword evidence="3 8" id="KW-0812">Transmembrane</keyword>
<feature type="transmembrane region" description="Helical" evidence="8">
    <location>
        <begin position="77"/>
        <end position="103"/>
    </location>
</feature>
<keyword evidence="4" id="KW-0133">Cell shape</keyword>
<keyword evidence="2" id="KW-1003">Cell membrane</keyword>
<evidence type="ECO:0000256" key="2">
    <source>
        <dbReference type="ARBA" id="ARBA00022475"/>
    </source>
</evidence>
<feature type="non-terminal residue" evidence="9">
    <location>
        <position position="161"/>
    </location>
</feature>
<dbReference type="InterPro" id="IPR051050">
    <property type="entry name" value="Lipid_II_flippase_MurJ/MviN"/>
</dbReference>
<feature type="transmembrane region" description="Helical" evidence="8">
    <location>
        <begin position="115"/>
        <end position="136"/>
    </location>
</feature>
<evidence type="ECO:0000256" key="1">
    <source>
        <dbReference type="ARBA" id="ARBA00004651"/>
    </source>
</evidence>
<evidence type="ECO:0000256" key="6">
    <source>
        <dbReference type="ARBA" id="ARBA00022989"/>
    </source>
</evidence>
<dbReference type="EMBL" id="AUZZ01006483">
    <property type="protein sequence ID" value="EQD46182.1"/>
    <property type="molecule type" value="Genomic_DNA"/>
</dbReference>
<protein>
    <submittedName>
        <fullName evidence="9">Integral membrane protein MviN</fullName>
    </submittedName>
</protein>
<dbReference type="GO" id="GO:0005886">
    <property type="term" value="C:plasma membrane"/>
    <property type="evidence" value="ECO:0007669"/>
    <property type="project" value="UniProtKB-SubCell"/>
</dbReference>
<reference evidence="9" key="1">
    <citation type="submission" date="2013-08" db="EMBL/GenBank/DDBJ databases">
        <authorList>
            <person name="Mendez C."/>
            <person name="Richter M."/>
            <person name="Ferrer M."/>
            <person name="Sanchez J."/>
        </authorList>
    </citation>
    <scope>NUCLEOTIDE SEQUENCE</scope>
</reference>
<comment type="subcellular location">
    <subcellularLocation>
        <location evidence="1">Cell membrane</location>
        <topology evidence="1">Multi-pass membrane protein</topology>
    </subcellularLocation>
</comment>
<keyword evidence="7 8" id="KW-0472">Membrane</keyword>
<proteinExistence type="predicted"/>
<organism evidence="9">
    <name type="scientific">mine drainage metagenome</name>
    <dbReference type="NCBI Taxonomy" id="410659"/>
    <lineage>
        <taxon>unclassified sequences</taxon>
        <taxon>metagenomes</taxon>
        <taxon>ecological metagenomes</taxon>
    </lineage>
</organism>
<feature type="transmembrane region" description="Helical" evidence="8">
    <location>
        <begin position="35"/>
        <end position="57"/>
    </location>
</feature>
<name>T0ZNX4_9ZZZZ</name>
<gene>
    <name evidence="9" type="ORF">B2A_08983</name>
</gene>
<evidence type="ECO:0000256" key="3">
    <source>
        <dbReference type="ARBA" id="ARBA00022692"/>
    </source>
</evidence>
<evidence type="ECO:0000256" key="7">
    <source>
        <dbReference type="ARBA" id="ARBA00023136"/>
    </source>
</evidence>